<name>A0A382S304_9ZZZZ</name>
<feature type="non-terminal residue" evidence="1">
    <location>
        <position position="1"/>
    </location>
</feature>
<dbReference type="Pfam" id="PF13743">
    <property type="entry name" value="Thioredoxin_5"/>
    <property type="match status" value="1"/>
</dbReference>
<dbReference type="InterPro" id="IPR036249">
    <property type="entry name" value="Thioredoxin-like_sf"/>
</dbReference>
<sequence length="191" mass="21635">VRWLPGHSSPTLVAANIPAGRPVVSKVERGAVMELEVVFLEDPACSWCWAFQPVETTFLFEWGEQLRWRMVMAGLRNHPVPDPSLIIRHWQTAADVSGMPFEPDIWNSHILESTFVSCRAVKAVAVRSDEAARRLLRRIREAFYVEQQKIDDLELVFSLAEELGLSSEDMIEQLSNGRADVLFNADREDGS</sequence>
<evidence type="ECO:0008006" key="2">
    <source>
        <dbReference type="Google" id="ProtNLM"/>
    </source>
</evidence>
<organism evidence="1">
    <name type="scientific">marine metagenome</name>
    <dbReference type="NCBI Taxonomy" id="408172"/>
    <lineage>
        <taxon>unclassified sequences</taxon>
        <taxon>metagenomes</taxon>
        <taxon>ecological metagenomes</taxon>
    </lineage>
</organism>
<reference evidence="1" key="1">
    <citation type="submission" date="2018-05" db="EMBL/GenBank/DDBJ databases">
        <authorList>
            <person name="Lanie J.A."/>
            <person name="Ng W.-L."/>
            <person name="Kazmierczak K.M."/>
            <person name="Andrzejewski T.M."/>
            <person name="Davidsen T.M."/>
            <person name="Wayne K.J."/>
            <person name="Tettelin H."/>
            <person name="Glass J.I."/>
            <person name="Rusch D."/>
            <person name="Podicherti R."/>
            <person name="Tsui H.-C.T."/>
            <person name="Winkler M.E."/>
        </authorList>
    </citation>
    <scope>NUCLEOTIDE SEQUENCE</scope>
</reference>
<proteinExistence type="predicted"/>
<dbReference type="AlphaFoldDB" id="A0A382S304"/>
<dbReference type="EMBL" id="UINC01126048">
    <property type="protein sequence ID" value="SVD04286.1"/>
    <property type="molecule type" value="Genomic_DNA"/>
</dbReference>
<dbReference type="Gene3D" id="3.40.30.10">
    <property type="entry name" value="Glutaredoxin"/>
    <property type="match status" value="1"/>
</dbReference>
<gene>
    <name evidence="1" type="ORF">METZ01_LOCUS357140</name>
</gene>
<evidence type="ECO:0000313" key="1">
    <source>
        <dbReference type="EMBL" id="SVD04286.1"/>
    </source>
</evidence>
<dbReference type="SUPFAM" id="SSF52833">
    <property type="entry name" value="Thioredoxin-like"/>
    <property type="match status" value="1"/>
</dbReference>
<accession>A0A382S304</accession>
<protein>
    <recommendedName>
        <fullName evidence="2">DSBA-like thioredoxin domain-containing protein</fullName>
    </recommendedName>
</protein>
<feature type="non-terminal residue" evidence="1">
    <location>
        <position position="191"/>
    </location>
</feature>